<gene>
    <name evidence="9" type="ORF">EHS25_004754</name>
</gene>
<dbReference type="Pfam" id="PF00083">
    <property type="entry name" value="Sugar_tr"/>
    <property type="match status" value="1"/>
</dbReference>
<sequence length="340" mass="37850">MVYYPGTSSWSWRVLNLIQGFGPVILCLGTWFVPQSPRWLVKNGREEEAHKVLADYHANGDMNDDLVQFEMREIKAAVEIEKVGDQSSWLSFFKNPGNRRRFLVIILLGTVTQWAGNGIISYFLIPVLKTVGITSSTQQTGINGGFSIWSRWCAILGASLVEWTGRRTLFLVSSIGGMLACFVIMLGLSGGYAATKHTSTGLAMVPVIFLFNAFYVIAMTPIPMLYVPEITPLSLRAKAASLLLLSQNCAQSFNQFANPVALAAIGWKYYTVYFGAQIIYFTLFCIFVRETRGLTTEEAAVVYESDETREGALDAAYRQERPESPSGELKEAKEKVTRRA</sequence>
<evidence type="ECO:0000256" key="4">
    <source>
        <dbReference type="ARBA" id="ARBA00022989"/>
    </source>
</evidence>
<name>A0A427Y2L1_9TREE</name>
<dbReference type="GO" id="GO:0005351">
    <property type="term" value="F:carbohydrate:proton symporter activity"/>
    <property type="evidence" value="ECO:0007669"/>
    <property type="project" value="TreeGrafter"/>
</dbReference>
<dbReference type="InterPro" id="IPR050360">
    <property type="entry name" value="MFS_Sugar_Transporters"/>
</dbReference>
<evidence type="ECO:0000256" key="3">
    <source>
        <dbReference type="ARBA" id="ARBA00022692"/>
    </source>
</evidence>
<keyword evidence="10" id="KW-1185">Reference proteome</keyword>
<dbReference type="Gene3D" id="1.20.1250.20">
    <property type="entry name" value="MFS general substrate transporter like domains"/>
    <property type="match status" value="1"/>
</dbReference>
<dbReference type="SUPFAM" id="SSF103473">
    <property type="entry name" value="MFS general substrate transporter"/>
    <property type="match status" value="1"/>
</dbReference>
<keyword evidence="3 7" id="KW-0812">Transmembrane</keyword>
<feature type="domain" description="Major facilitator superfamily (MFS) profile" evidence="8">
    <location>
        <begin position="1"/>
        <end position="292"/>
    </location>
</feature>
<dbReference type="AlphaFoldDB" id="A0A427Y2L1"/>
<organism evidence="9 10">
    <name type="scientific">Saitozyma podzolica</name>
    <dbReference type="NCBI Taxonomy" id="1890683"/>
    <lineage>
        <taxon>Eukaryota</taxon>
        <taxon>Fungi</taxon>
        <taxon>Dikarya</taxon>
        <taxon>Basidiomycota</taxon>
        <taxon>Agaricomycotina</taxon>
        <taxon>Tremellomycetes</taxon>
        <taxon>Tremellales</taxon>
        <taxon>Trimorphomycetaceae</taxon>
        <taxon>Saitozyma</taxon>
    </lineage>
</organism>
<dbReference type="Proteomes" id="UP000279259">
    <property type="component" value="Unassembled WGS sequence"/>
</dbReference>
<feature type="transmembrane region" description="Helical" evidence="7">
    <location>
        <begin position="269"/>
        <end position="288"/>
    </location>
</feature>
<evidence type="ECO:0000259" key="8">
    <source>
        <dbReference type="PROSITE" id="PS50850"/>
    </source>
</evidence>
<feature type="region of interest" description="Disordered" evidence="6">
    <location>
        <begin position="309"/>
        <end position="340"/>
    </location>
</feature>
<evidence type="ECO:0000256" key="2">
    <source>
        <dbReference type="ARBA" id="ARBA00010992"/>
    </source>
</evidence>
<evidence type="ECO:0000256" key="7">
    <source>
        <dbReference type="SAM" id="Phobius"/>
    </source>
</evidence>
<dbReference type="PANTHER" id="PTHR48022:SF52">
    <property type="entry name" value="SUGAR TRANSPORTER, PUTATIVE-RELATED"/>
    <property type="match status" value="1"/>
</dbReference>
<evidence type="ECO:0000256" key="6">
    <source>
        <dbReference type="SAM" id="MobiDB-lite"/>
    </source>
</evidence>
<proteinExistence type="inferred from homology"/>
<dbReference type="EMBL" id="RSCD01000020">
    <property type="protein sequence ID" value="RSH85358.1"/>
    <property type="molecule type" value="Genomic_DNA"/>
</dbReference>
<feature type="transmembrane region" description="Helical" evidence="7">
    <location>
        <begin position="201"/>
        <end position="226"/>
    </location>
</feature>
<dbReference type="PANTHER" id="PTHR48022">
    <property type="entry name" value="PLASTIDIC GLUCOSE TRANSPORTER 4"/>
    <property type="match status" value="1"/>
</dbReference>
<dbReference type="InterPro" id="IPR005828">
    <property type="entry name" value="MFS_sugar_transport-like"/>
</dbReference>
<accession>A0A427Y2L1</accession>
<protein>
    <recommendedName>
        <fullName evidence="8">Major facilitator superfamily (MFS) profile domain-containing protein</fullName>
    </recommendedName>
</protein>
<dbReference type="OrthoDB" id="6133115at2759"/>
<feature type="transmembrane region" description="Helical" evidence="7">
    <location>
        <begin position="102"/>
        <end position="125"/>
    </location>
</feature>
<evidence type="ECO:0000256" key="5">
    <source>
        <dbReference type="ARBA" id="ARBA00023136"/>
    </source>
</evidence>
<comment type="similarity">
    <text evidence="2">Belongs to the major facilitator superfamily. Sugar transporter (TC 2.A.1.1) family.</text>
</comment>
<evidence type="ECO:0000313" key="9">
    <source>
        <dbReference type="EMBL" id="RSH85358.1"/>
    </source>
</evidence>
<comment type="caution">
    <text evidence="9">The sequence shown here is derived from an EMBL/GenBank/DDBJ whole genome shotgun (WGS) entry which is preliminary data.</text>
</comment>
<keyword evidence="4 7" id="KW-1133">Transmembrane helix</keyword>
<dbReference type="InterPro" id="IPR036259">
    <property type="entry name" value="MFS_trans_sf"/>
</dbReference>
<feature type="transmembrane region" description="Helical" evidence="7">
    <location>
        <begin position="12"/>
        <end position="33"/>
    </location>
</feature>
<evidence type="ECO:0000313" key="10">
    <source>
        <dbReference type="Proteomes" id="UP000279259"/>
    </source>
</evidence>
<keyword evidence="5 7" id="KW-0472">Membrane</keyword>
<feature type="transmembrane region" description="Helical" evidence="7">
    <location>
        <begin position="169"/>
        <end position="189"/>
    </location>
</feature>
<comment type="subcellular location">
    <subcellularLocation>
        <location evidence="1">Membrane</location>
        <topology evidence="1">Multi-pass membrane protein</topology>
    </subcellularLocation>
</comment>
<reference evidence="9 10" key="1">
    <citation type="submission" date="2018-11" db="EMBL/GenBank/DDBJ databases">
        <title>Genome sequence of Saitozyma podzolica DSM 27192.</title>
        <authorList>
            <person name="Aliyu H."/>
            <person name="Gorte O."/>
            <person name="Ochsenreither K."/>
        </authorList>
    </citation>
    <scope>NUCLEOTIDE SEQUENCE [LARGE SCALE GENOMIC DNA]</scope>
    <source>
        <strain evidence="9 10">DSM 27192</strain>
    </source>
</reference>
<evidence type="ECO:0000256" key="1">
    <source>
        <dbReference type="ARBA" id="ARBA00004141"/>
    </source>
</evidence>
<dbReference type="GO" id="GO:0016020">
    <property type="term" value="C:membrane"/>
    <property type="evidence" value="ECO:0007669"/>
    <property type="project" value="UniProtKB-SubCell"/>
</dbReference>
<dbReference type="InterPro" id="IPR020846">
    <property type="entry name" value="MFS_dom"/>
</dbReference>
<dbReference type="PROSITE" id="PS50850">
    <property type="entry name" value="MFS"/>
    <property type="match status" value="1"/>
</dbReference>